<dbReference type="Pfam" id="PF00884">
    <property type="entry name" value="Sulfatase"/>
    <property type="match status" value="1"/>
</dbReference>
<dbReference type="PRINTS" id="PR01217">
    <property type="entry name" value="PRICHEXTENSN"/>
</dbReference>
<evidence type="ECO:0000313" key="4">
    <source>
        <dbReference type="EMBL" id="PNH09674.1"/>
    </source>
</evidence>
<dbReference type="Gene3D" id="3.40.720.10">
    <property type="entry name" value="Alkaline Phosphatase, subunit A"/>
    <property type="match status" value="1"/>
</dbReference>
<comment type="caution">
    <text evidence="4">The sequence shown here is derived from an EMBL/GenBank/DDBJ whole genome shotgun (WGS) entry which is preliminary data.</text>
</comment>
<feature type="compositionally biased region" description="Pro residues" evidence="2">
    <location>
        <begin position="604"/>
        <end position="674"/>
    </location>
</feature>
<dbReference type="GO" id="GO:0008449">
    <property type="term" value="F:N-acetylglucosamine-6-sulfatase activity"/>
    <property type="evidence" value="ECO:0007669"/>
    <property type="project" value="TreeGrafter"/>
</dbReference>
<reference evidence="4 5" key="1">
    <citation type="journal article" date="2017" name="Mol. Biol. Evol.">
        <title>The 4-celled Tetrabaena socialis nuclear genome reveals the essential components for genetic control of cell number at the origin of multicellularity in the volvocine lineage.</title>
        <authorList>
            <person name="Featherston J."/>
            <person name="Arakaki Y."/>
            <person name="Hanschen E.R."/>
            <person name="Ferris P.J."/>
            <person name="Michod R.E."/>
            <person name="Olson B.J.S.C."/>
            <person name="Nozaki H."/>
            <person name="Durand P.M."/>
        </authorList>
    </citation>
    <scope>NUCLEOTIDE SEQUENCE [LARGE SCALE GENOMIC DNA]</scope>
    <source>
        <strain evidence="4 5">NIES-571</strain>
    </source>
</reference>
<evidence type="ECO:0000259" key="3">
    <source>
        <dbReference type="Pfam" id="PF00884"/>
    </source>
</evidence>
<sequence>MAACALWPQTPTFMSDCATPEANPGQFMEVVIRRKALNFIDEAAGSDRPFFLFVSTVAPHDGGGGSAAVPEVEPRYRNLYTDIPLPKSPNFGKQVPRQIGYFWATNVFETLAQITERYRARLRSLKSVDDTVAALVSRLACRGLLDNTVLMYTSDNGFKLGNHNVAQEKFTQYEEDVRLPLLLTGPGIPRGVLIGPEMQATMTDVTATILSLEHAEGLGLQGWVKAVQGAAATAAAAAAPHHATNVSAGASSLDPADPYTAVAAAAASAAAVAAATALPLPSVNAAALRALSHLRVQQALGEADAQRLVRQRRRLDLAAAEVVGSADGGVGGETAVPEGRLYSWSNVALIESWLDGVFKGKNYRTLRACSTFLAFGTPPNSRVTCYKYTVLCNPVAKQTPVLTNLEMYDVGLDPAEIKDRSRLPWSYTTRRLIDRLDAVLTVMSYCSGVLCRNPFLRLHPDGSVTNLTQAMDPQFDQLYSSVKKLSYKHCQIYYDPDNEDPDPFLAGYVGARPPLPPHPPPPTPQPPTTLPRPPSPQPPPNPPPGPPRPPQPPPTPRLPSPPSPLPQLPASPRPRPPGSSPPPQPQPELQAIPRPPSPAAFSPPFRPPQPEPPAIPRPLPPGASPPPRPPQPQASPRPPPPGAASPPQPEPEPQTILRPPPPGAPPSPRPPQPSASPHSAPPGASSPPQPQPEPQTILRPPPPGDSPSPRPPQPPASPRPPPPWASSPPPQQPEPPAIPRPPPPVGLSPPQPQPLVASPRPPPPAEHPPPPPGPPQPPASPRPPSSPRRPAPPPRPPRPPPPAE</sequence>
<feature type="region of interest" description="Disordered" evidence="2">
    <location>
        <begin position="501"/>
        <end position="804"/>
    </location>
</feature>
<proteinExistence type="inferred from homology"/>
<gene>
    <name evidence="4" type="ORF">TSOC_003667</name>
</gene>
<dbReference type="Proteomes" id="UP000236333">
    <property type="component" value="Unassembled WGS sequence"/>
</dbReference>
<dbReference type="InterPro" id="IPR000917">
    <property type="entry name" value="Sulfatase_N"/>
</dbReference>
<dbReference type="SUPFAM" id="SSF53649">
    <property type="entry name" value="Alkaline phosphatase-like"/>
    <property type="match status" value="1"/>
</dbReference>
<feature type="compositionally biased region" description="Pro residues" evidence="2">
    <location>
        <begin position="684"/>
        <end position="804"/>
    </location>
</feature>
<dbReference type="OrthoDB" id="539587at2759"/>
<comment type="similarity">
    <text evidence="1">Belongs to the sulfatase family.</text>
</comment>
<organism evidence="4 5">
    <name type="scientific">Tetrabaena socialis</name>
    <dbReference type="NCBI Taxonomy" id="47790"/>
    <lineage>
        <taxon>Eukaryota</taxon>
        <taxon>Viridiplantae</taxon>
        <taxon>Chlorophyta</taxon>
        <taxon>core chlorophytes</taxon>
        <taxon>Chlorophyceae</taxon>
        <taxon>CS clade</taxon>
        <taxon>Chlamydomonadales</taxon>
        <taxon>Tetrabaenaceae</taxon>
        <taxon>Tetrabaena</taxon>
    </lineage>
</organism>
<protein>
    <submittedName>
        <fullName evidence="4">Arylsulfatase</fullName>
    </submittedName>
</protein>
<dbReference type="EMBL" id="PGGS01000082">
    <property type="protein sequence ID" value="PNH09674.1"/>
    <property type="molecule type" value="Genomic_DNA"/>
</dbReference>
<dbReference type="PANTHER" id="PTHR43108">
    <property type="entry name" value="N-ACETYLGLUCOSAMINE-6-SULFATASE FAMILY MEMBER"/>
    <property type="match status" value="1"/>
</dbReference>
<evidence type="ECO:0000256" key="1">
    <source>
        <dbReference type="ARBA" id="ARBA00008779"/>
    </source>
</evidence>
<accession>A0A2J8AAX2</accession>
<dbReference type="PANTHER" id="PTHR43108:SF8">
    <property type="entry name" value="SD21168P"/>
    <property type="match status" value="1"/>
</dbReference>
<name>A0A2J8AAX2_9CHLO</name>
<dbReference type="AlphaFoldDB" id="A0A2J8AAX2"/>
<evidence type="ECO:0000313" key="5">
    <source>
        <dbReference type="Proteomes" id="UP000236333"/>
    </source>
</evidence>
<evidence type="ECO:0000256" key="2">
    <source>
        <dbReference type="SAM" id="MobiDB-lite"/>
    </source>
</evidence>
<dbReference type="InterPro" id="IPR017850">
    <property type="entry name" value="Alkaline_phosphatase_core_sf"/>
</dbReference>
<keyword evidence="5" id="KW-1185">Reference proteome</keyword>
<dbReference type="GO" id="GO:0005539">
    <property type="term" value="F:glycosaminoglycan binding"/>
    <property type="evidence" value="ECO:0007669"/>
    <property type="project" value="TreeGrafter"/>
</dbReference>
<feature type="compositionally biased region" description="Pro residues" evidence="2">
    <location>
        <begin position="513"/>
        <end position="586"/>
    </location>
</feature>
<feature type="domain" description="Sulfatase N-terminal" evidence="3">
    <location>
        <begin position="27"/>
        <end position="212"/>
    </location>
</feature>